<name>X0ZUP3_9ZZZZ</name>
<reference evidence="1" key="1">
    <citation type="journal article" date="2014" name="Front. Microbiol.">
        <title>High frequency of phylogenetically diverse reductive dehalogenase-homologous genes in deep subseafloor sedimentary metagenomes.</title>
        <authorList>
            <person name="Kawai M."/>
            <person name="Futagami T."/>
            <person name="Toyoda A."/>
            <person name="Takaki Y."/>
            <person name="Nishi S."/>
            <person name="Hori S."/>
            <person name="Arai W."/>
            <person name="Tsubouchi T."/>
            <person name="Morono Y."/>
            <person name="Uchiyama I."/>
            <person name="Ito T."/>
            <person name="Fujiyama A."/>
            <person name="Inagaki F."/>
            <person name="Takami H."/>
        </authorList>
    </citation>
    <scope>NUCLEOTIDE SEQUENCE</scope>
    <source>
        <strain evidence="1">Expedition CK06-06</strain>
    </source>
</reference>
<dbReference type="EMBL" id="BART01000024">
    <property type="protein sequence ID" value="GAG61692.1"/>
    <property type="molecule type" value="Genomic_DNA"/>
</dbReference>
<evidence type="ECO:0008006" key="2">
    <source>
        <dbReference type="Google" id="ProtNLM"/>
    </source>
</evidence>
<evidence type="ECO:0000313" key="1">
    <source>
        <dbReference type="EMBL" id="GAG61692.1"/>
    </source>
</evidence>
<sequence length="49" mass="6033">MHDAIRRILVKKNLVEYENRDFTQKEAFEIFKRTKQFYNWVISKIGKSL</sequence>
<protein>
    <recommendedName>
        <fullName evidence="2">HEPN domain-containing protein</fullName>
    </recommendedName>
</protein>
<gene>
    <name evidence="1" type="ORF">S01H4_00219</name>
</gene>
<accession>X0ZUP3</accession>
<organism evidence="1">
    <name type="scientific">marine sediment metagenome</name>
    <dbReference type="NCBI Taxonomy" id="412755"/>
    <lineage>
        <taxon>unclassified sequences</taxon>
        <taxon>metagenomes</taxon>
        <taxon>ecological metagenomes</taxon>
    </lineage>
</organism>
<dbReference type="AlphaFoldDB" id="X0ZUP3"/>
<comment type="caution">
    <text evidence="1">The sequence shown here is derived from an EMBL/GenBank/DDBJ whole genome shotgun (WGS) entry which is preliminary data.</text>
</comment>
<proteinExistence type="predicted"/>